<keyword evidence="1" id="KW-1133">Transmembrane helix</keyword>
<sequence>MNHEHLPASQEQLLARMVVIIGTLRTEVLLWVVSLALVLAALVVLIAGPQAFSWQGWLALSSLIAAAMQFYYAARVRFDAYVFSQWLHQWQISGQANPEATMAAFDTAVCRQSLPVRALHDRWQGALRLLYCQGICLAVQTALLMSSILAGYFM</sequence>
<dbReference type="Proteomes" id="UP000286947">
    <property type="component" value="Unassembled WGS sequence"/>
</dbReference>
<keyword evidence="3" id="KW-1185">Reference proteome</keyword>
<organism evidence="2 3">
    <name type="scientific">Saezia sanguinis</name>
    <dbReference type="NCBI Taxonomy" id="1965230"/>
    <lineage>
        <taxon>Bacteria</taxon>
        <taxon>Pseudomonadati</taxon>
        <taxon>Pseudomonadota</taxon>
        <taxon>Betaproteobacteria</taxon>
        <taxon>Burkholderiales</taxon>
        <taxon>Saeziaceae</taxon>
        <taxon>Saezia</taxon>
    </lineage>
</organism>
<comment type="caution">
    <text evidence="2">The sequence shown here is derived from an EMBL/GenBank/DDBJ whole genome shotgun (WGS) entry which is preliminary data.</text>
</comment>
<keyword evidence="1" id="KW-0472">Membrane</keyword>
<feature type="transmembrane region" description="Helical" evidence="1">
    <location>
        <begin position="28"/>
        <end position="48"/>
    </location>
</feature>
<accession>A0A433SEI5</accession>
<reference evidence="2 3" key="1">
    <citation type="submission" date="2018-01" db="EMBL/GenBank/DDBJ databases">
        <title>Saezia sanguinis gen. nov., sp. nov., in the order Burkholderiales isolated from human blood.</title>
        <authorList>
            <person name="Medina-Pascual M.J."/>
            <person name="Valdezate S."/>
            <person name="Monzon S."/>
            <person name="Cuesta I."/>
            <person name="Carrasco G."/>
            <person name="Villalon P."/>
            <person name="Saez-Nieto J.A."/>
        </authorList>
    </citation>
    <scope>NUCLEOTIDE SEQUENCE [LARGE SCALE GENOMIC DNA]</scope>
    <source>
        <strain evidence="2 3">CNM695-12</strain>
    </source>
</reference>
<proteinExistence type="predicted"/>
<dbReference type="OrthoDB" id="8688589at2"/>
<gene>
    <name evidence="2" type="ORF">CUZ56_01120</name>
</gene>
<feature type="transmembrane region" description="Helical" evidence="1">
    <location>
        <begin position="54"/>
        <end position="74"/>
    </location>
</feature>
<keyword evidence="1" id="KW-0812">Transmembrane</keyword>
<evidence type="ECO:0000313" key="2">
    <source>
        <dbReference type="EMBL" id="RUS67179.1"/>
    </source>
</evidence>
<dbReference type="RefSeq" id="WP_126979028.1">
    <property type="nucleotide sequence ID" value="NZ_PQSP01000002.1"/>
</dbReference>
<dbReference type="EMBL" id="PQSP01000002">
    <property type="protein sequence ID" value="RUS67179.1"/>
    <property type="molecule type" value="Genomic_DNA"/>
</dbReference>
<evidence type="ECO:0000313" key="3">
    <source>
        <dbReference type="Proteomes" id="UP000286947"/>
    </source>
</evidence>
<protein>
    <submittedName>
        <fullName evidence="2">Uncharacterized protein</fullName>
    </submittedName>
</protein>
<name>A0A433SEI5_9BURK</name>
<dbReference type="AlphaFoldDB" id="A0A433SEI5"/>
<feature type="transmembrane region" description="Helical" evidence="1">
    <location>
        <begin position="129"/>
        <end position="153"/>
    </location>
</feature>
<evidence type="ECO:0000256" key="1">
    <source>
        <dbReference type="SAM" id="Phobius"/>
    </source>
</evidence>